<proteinExistence type="predicted"/>
<reference evidence="2" key="1">
    <citation type="journal article" date="2019" name="Int. J. Syst. Evol. Microbiol.">
        <title>The Global Catalogue of Microorganisms (GCM) 10K type strain sequencing project: providing services to taxonomists for standard genome sequencing and annotation.</title>
        <authorList>
            <consortium name="The Broad Institute Genomics Platform"/>
            <consortium name="The Broad Institute Genome Sequencing Center for Infectious Disease"/>
            <person name="Wu L."/>
            <person name="Ma J."/>
        </authorList>
    </citation>
    <scope>NUCLEOTIDE SEQUENCE [LARGE SCALE GENOMIC DNA]</scope>
    <source>
        <strain evidence="2">JCM 3369</strain>
    </source>
</reference>
<protein>
    <submittedName>
        <fullName evidence="1">Uncharacterized protein</fullName>
    </submittedName>
</protein>
<dbReference type="RefSeq" id="WP_160822075.1">
    <property type="nucleotide sequence ID" value="NZ_JBHSXE010000001.1"/>
</dbReference>
<name>A0ABW2CQP6_9ACTN</name>
<keyword evidence="2" id="KW-1185">Reference proteome</keyword>
<evidence type="ECO:0000313" key="2">
    <source>
        <dbReference type="Proteomes" id="UP001596380"/>
    </source>
</evidence>
<dbReference type="Proteomes" id="UP001596380">
    <property type="component" value="Unassembled WGS sequence"/>
</dbReference>
<dbReference type="EMBL" id="JBHSXS010000024">
    <property type="protein sequence ID" value="MFC6884101.1"/>
    <property type="molecule type" value="Genomic_DNA"/>
</dbReference>
<evidence type="ECO:0000313" key="1">
    <source>
        <dbReference type="EMBL" id="MFC6884101.1"/>
    </source>
</evidence>
<organism evidence="1 2">
    <name type="scientific">Actinomadura yumaensis</name>
    <dbReference type="NCBI Taxonomy" id="111807"/>
    <lineage>
        <taxon>Bacteria</taxon>
        <taxon>Bacillati</taxon>
        <taxon>Actinomycetota</taxon>
        <taxon>Actinomycetes</taxon>
        <taxon>Streptosporangiales</taxon>
        <taxon>Thermomonosporaceae</taxon>
        <taxon>Actinomadura</taxon>
    </lineage>
</organism>
<gene>
    <name evidence="1" type="ORF">ACFQKB_30375</name>
</gene>
<sequence>MTRSTSRISARVPDSPQEEARLARRVRLLALAGALDDLGLRARLAEYVLKPTLLRCWNPDMMSQTLLVVCERSKTTGRWEFRHHPGNRTFADAENVTEPAHAREAAEILAPTLLNP</sequence>
<accession>A0ABW2CQP6</accession>
<comment type="caution">
    <text evidence="1">The sequence shown here is derived from an EMBL/GenBank/DDBJ whole genome shotgun (WGS) entry which is preliminary data.</text>
</comment>